<protein>
    <submittedName>
        <fullName evidence="1">Polyketide cyclase</fullName>
    </submittedName>
</protein>
<dbReference type="RefSeq" id="WP_068271842.1">
    <property type="nucleotide sequence ID" value="NZ_LQZG01000001.1"/>
</dbReference>
<sequence>MSRPMTVSGSVEIAADPQTVYAEIADPDRMGRWSPENVGTGDPGRGALTTGESFVGHNRRGPARWSTRCTVIAAEPGERFAFRVHRYGFGRVLVPVSVATWSYTFEEVAPGRTRVTETWQDDRTRWPDPLAARFDRLVTRGRTFDVYQAGNIRRTLDRLREDLESR</sequence>
<organism evidence="1 2">
    <name type="scientific">Janibacter melonis</name>
    <dbReference type="NCBI Taxonomy" id="262209"/>
    <lineage>
        <taxon>Bacteria</taxon>
        <taxon>Bacillati</taxon>
        <taxon>Actinomycetota</taxon>
        <taxon>Actinomycetes</taxon>
        <taxon>Micrococcales</taxon>
        <taxon>Intrasporangiaceae</taxon>
        <taxon>Janibacter</taxon>
    </lineage>
</organism>
<dbReference type="SUPFAM" id="SSF55961">
    <property type="entry name" value="Bet v1-like"/>
    <property type="match status" value="1"/>
</dbReference>
<proteinExistence type="predicted"/>
<dbReference type="EMBL" id="LQZG01000001">
    <property type="protein sequence ID" value="OAB88953.1"/>
    <property type="molecule type" value="Genomic_DNA"/>
</dbReference>
<comment type="caution">
    <text evidence="1">The sequence shown here is derived from an EMBL/GenBank/DDBJ whole genome shotgun (WGS) entry which is preliminary data.</text>
</comment>
<dbReference type="InterPro" id="IPR023393">
    <property type="entry name" value="START-like_dom_sf"/>
</dbReference>
<gene>
    <name evidence="1" type="ORF">AWH69_04100</name>
</gene>
<dbReference type="InterPro" id="IPR019587">
    <property type="entry name" value="Polyketide_cyclase/dehydratase"/>
</dbReference>
<accession>A0A176QGX0</accession>
<dbReference type="Gene3D" id="3.30.530.20">
    <property type="match status" value="1"/>
</dbReference>
<dbReference type="AlphaFoldDB" id="A0A176QGX0"/>
<dbReference type="CDD" id="cd07812">
    <property type="entry name" value="SRPBCC"/>
    <property type="match status" value="1"/>
</dbReference>
<dbReference type="Pfam" id="PF10604">
    <property type="entry name" value="Polyketide_cyc2"/>
    <property type="match status" value="1"/>
</dbReference>
<reference evidence="1 2" key="1">
    <citation type="submission" date="2016-01" db="EMBL/GenBank/DDBJ databases">
        <title>Janibacter melonis strain CD11_4 genome sequencing and assembly.</title>
        <authorList>
            <person name="Nair G.R."/>
            <person name="Kaur G."/>
            <person name="Chander A.M."/>
            <person name="Mayilraj S."/>
        </authorList>
    </citation>
    <scope>NUCLEOTIDE SEQUENCE [LARGE SCALE GENOMIC DNA]</scope>
    <source>
        <strain evidence="1 2">CD11-4</strain>
    </source>
</reference>
<dbReference type="STRING" id="262209.AWH69_04100"/>
<evidence type="ECO:0000313" key="1">
    <source>
        <dbReference type="EMBL" id="OAB88953.1"/>
    </source>
</evidence>
<name>A0A176QGX0_9MICO</name>
<evidence type="ECO:0000313" key="2">
    <source>
        <dbReference type="Proteomes" id="UP000076976"/>
    </source>
</evidence>
<dbReference type="Proteomes" id="UP000076976">
    <property type="component" value="Unassembled WGS sequence"/>
</dbReference>
<keyword evidence="2" id="KW-1185">Reference proteome</keyword>